<accession>A0AAE1NTW0</accession>
<name>A0AAE1NTW0_9EUCA</name>
<proteinExistence type="predicted"/>
<organism evidence="1 2">
    <name type="scientific">Petrolisthes manimaculis</name>
    <dbReference type="NCBI Taxonomy" id="1843537"/>
    <lineage>
        <taxon>Eukaryota</taxon>
        <taxon>Metazoa</taxon>
        <taxon>Ecdysozoa</taxon>
        <taxon>Arthropoda</taxon>
        <taxon>Crustacea</taxon>
        <taxon>Multicrustacea</taxon>
        <taxon>Malacostraca</taxon>
        <taxon>Eumalacostraca</taxon>
        <taxon>Eucarida</taxon>
        <taxon>Decapoda</taxon>
        <taxon>Pleocyemata</taxon>
        <taxon>Anomura</taxon>
        <taxon>Galatheoidea</taxon>
        <taxon>Porcellanidae</taxon>
        <taxon>Petrolisthes</taxon>
    </lineage>
</organism>
<reference evidence="1" key="1">
    <citation type="submission" date="2023-11" db="EMBL/GenBank/DDBJ databases">
        <title>Genome assemblies of two species of porcelain crab, Petrolisthes cinctipes and Petrolisthes manimaculis (Anomura: Porcellanidae).</title>
        <authorList>
            <person name="Angst P."/>
        </authorList>
    </citation>
    <scope>NUCLEOTIDE SEQUENCE</scope>
    <source>
        <strain evidence="1">PB745_02</strain>
        <tissue evidence="1">Gill</tissue>
    </source>
</reference>
<protein>
    <submittedName>
        <fullName evidence="1">Uncharacterized protein</fullName>
    </submittedName>
</protein>
<dbReference type="EMBL" id="JAWZYT010003920">
    <property type="protein sequence ID" value="KAK4296124.1"/>
    <property type="molecule type" value="Genomic_DNA"/>
</dbReference>
<dbReference type="SUPFAM" id="SSF47473">
    <property type="entry name" value="EF-hand"/>
    <property type="match status" value="1"/>
</dbReference>
<dbReference type="Proteomes" id="UP001292094">
    <property type="component" value="Unassembled WGS sequence"/>
</dbReference>
<sequence length="180" mass="20455">MVTGRRSLQDSGLGILGIGVIKPLFQSSGTVLKLSDELIMSLPPQTQHCLKVAREYWSERDPDKTKRVSLAVLKDHLLYTSDCDALPNLLVNRLLQEADKNQDGGVGAEAAGKETRGRETRTNTALAVLPRFKRTIKKRTYLQEFRRYEAWRYVSYTLIHSGYVHLTTNFNMQTFLNVLL</sequence>
<comment type="caution">
    <text evidence="1">The sequence shown here is derived from an EMBL/GenBank/DDBJ whole genome shotgun (WGS) entry which is preliminary data.</text>
</comment>
<dbReference type="InterPro" id="IPR011992">
    <property type="entry name" value="EF-hand-dom_pair"/>
</dbReference>
<gene>
    <name evidence="1" type="ORF">Pmani_031361</name>
</gene>
<evidence type="ECO:0000313" key="2">
    <source>
        <dbReference type="Proteomes" id="UP001292094"/>
    </source>
</evidence>
<dbReference type="AlphaFoldDB" id="A0AAE1NTW0"/>
<keyword evidence="2" id="KW-1185">Reference proteome</keyword>
<evidence type="ECO:0000313" key="1">
    <source>
        <dbReference type="EMBL" id="KAK4296124.1"/>
    </source>
</evidence>